<reference evidence="1" key="1">
    <citation type="journal article" date="2014" name="Nat. Commun.">
        <title>The emerging biofuel crop Camelina sativa retains a highly undifferentiated hexaploid genome structure.</title>
        <authorList>
            <person name="Kagale S."/>
            <person name="Koh C."/>
            <person name="Nixon J."/>
            <person name="Bollina V."/>
            <person name="Clarke W.E."/>
            <person name="Tuteja R."/>
            <person name="Spillane C."/>
            <person name="Robinson S.J."/>
            <person name="Links M.G."/>
            <person name="Clarke C."/>
            <person name="Higgins E.E."/>
            <person name="Huebert T."/>
            <person name="Sharpe A.G."/>
            <person name="Parkin I.A."/>
        </authorList>
    </citation>
    <scope>NUCLEOTIDE SEQUENCE [LARGE SCALE GENOMIC DNA]</scope>
    <source>
        <strain evidence="1">cv. DH55</strain>
    </source>
</reference>
<name>A0ABM0YK20_CAMSA</name>
<reference evidence="2" key="2">
    <citation type="submission" date="2025-08" db="UniProtKB">
        <authorList>
            <consortium name="RefSeq"/>
        </authorList>
    </citation>
    <scope>IDENTIFICATION</scope>
    <source>
        <tissue evidence="2">Leaf</tissue>
    </source>
</reference>
<protein>
    <submittedName>
        <fullName evidence="2">Uncharacterized protein LOC104779534</fullName>
    </submittedName>
</protein>
<gene>
    <name evidence="2" type="primary">LOC104779534</name>
</gene>
<dbReference type="GeneID" id="104779534"/>
<dbReference type="RefSeq" id="XP_010502202.1">
    <property type="nucleotide sequence ID" value="XM_010503900.1"/>
</dbReference>
<sequence length="269" mass="30940">MFGEESSRDATYLRFWTSVSKIYHIESLVDPCQLPWPSPKSFGSLWMSSGLELGLLTSQTVLPILQNPRSTLFIPMISSKHLLGSLVELDVRRLHLRIHVPRMISSNIEYRRSLVFAQVANPIVNWKNLNPFISMLTSVSSPQQHPFTCTILVLSTTHQAKPKSHLPMSNRIHALCGVLNLLGKGHQVRENPPVLLRFDCYPWLVMDLVPLVWFDVTTLKYYGLMPCYSTFASDDFKQIFFSAIFNTRTVFYRCVSWCDQFFLTLRFGC</sequence>
<evidence type="ECO:0000313" key="1">
    <source>
        <dbReference type="Proteomes" id="UP000694864"/>
    </source>
</evidence>
<proteinExistence type="predicted"/>
<dbReference type="Proteomes" id="UP000694864">
    <property type="component" value="Chromosome 4"/>
</dbReference>
<accession>A0ABM0YK20</accession>
<organism evidence="1 2">
    <name type="scientific">Camelina sativa</name>
    <name type="common">False flax</name>
    <name type="synonym">Myagrum sativum</name>
    <dbReference type="NCBI Taxonomy" id="90675"/>
    <lineage>
        <taxon>Eukaryota</taxon>
        <taxon>Viridiplantae</taxon>
        <taxon>Streptophyta</taxon>
        <taxon>Embryophyta</taxon>
        <taxon>Tracheophyta</taxon>
        <taxon>Spermatophyta</taxon>
        <taxon>Magnoliopsida</taxon>
        <taxon>eudicotyledons</taxon>
        <taxon>Gunneridae</taxon>
        <taxon>Pentapetalae</taxon>
        <taxon>rosids</taxon>
        <taxon>malvids</taxon>
        <taxon>Brassicales</taxon>
        <taxon>Brassicaceae</taxon>
        <taxon>Camelineae</taxon>
        <taxon>Camelina</taxon>
    </lineage>
</organism>
<keyword evidence="1" id="KW-1185">Reference proteome</keyword>
<evidence type="ECO:0000313" key="2">
    <source>
        <dbReference type="RefSeq" id="XP_010502202.1"/>
    </source>
</evidence>